<proteinExistence type="inferred from homology"/>
<dbReference type="Gene3D" id="3.90.190.10">
    <property type="entry name" value="Protein tyrosine phosphatase superfamily"/>
    <property type="match status" value="1"/>
</dbReference>
<evidence type="ECO:0000313" key="9">
    <source>
        <dbReference type="Proteomes" id="UP000030669"/>
    </source>
</evidence>
<dbReference type="Pfam" id="PF00782">
    <property type="entry name" value="DSPc"/>
    <property type="match status" value="1"/>
</dbReference>
<evidence type="ECO:0000256" key="3">
    <source>
        <dbReference type="ARBA" id="ARBA00022801"/>
    </source>
</evidence>
<dbReference type="SUPFAM" id="SSF52799">
    <property type="entry name" value="(Phosphotyrosine protein) phosphatases II"/>
    <property type="match status" value="1"/>
</dbReference>
<dbReference type="Proteomes" id="UP000030669">
    <property type="component" value="Unassembled WGS sequence"/>
</dbReference>
<dbReference type="AlphaFoldDB" id="S7RPU9"/>
<dbReference type="eggNOG" id="KOG1716">
    <property type="taxonomic scope" value="Eukaryota"/>
</dbReference>
<dbReference type="InterPro" id="IPR000387">
    <property type="entry name" value="Tyr_Pase_dom"/>
</dbReference>
<accession>S7RPU9</accession>
<keyword evidence="9" id="KW-1185">Reference proteome</keyword>
<evidence type="ECO:0000256" key="5">
    <source>
        <dbReference type="SAM" id="MobiDB-lite"/>
    </source>
</evidence>
<dbReference type="STRING" id="670483.S7RPU9"/>
<dbReference type="GeneID" id="19298786"/>
<feature type="compositionally biased region" description="Polar residues" evidence="5">
    <location>
        <begin position="178"/>
        <end position="194"/>
    </location>
</feature>
<keyword evidence="4" id="KW-0904">Protein phosphatase</keyword>
<reference evidence="8 9" key="1">
    <citation type="journal article" date="2012" name="Science">
        <title>The Paleozoic origin of enzymatic lignin decomposition reconstructed from 31 fungal genomes.</title>
        <authorList>
            <person name="Floudas D."/>
            <person name="Binder M."/>
            <person name="Riley R."/>
            <person name="Barry K."/>
            <person name="Blanchette R.A."/>
            <person name="Henrissat B."/>
            <person name="Martinez A.T."/>
            <person name="Otillar R."/>
            <person name="Spatafora J.W."/>
            <person name="Yadav J.S."/>
            <person name="Aerts A."/>
            <person name="Benoit I."/>
            <person name="Boyd A."/>
            <person name="Carlson A."/>
            <person name="Copeland A."/>
            <person name="Coutinho P.M."/>
            <person name="de Vries R.P."/>
            <person name="Ferreira P."/>
            <person name="Findley K."/>
            <person name="Foster B."/>
            <person name="Gaskell J."/>
            <person name="Glotzer D."/>
            <person name="Gorecki P."/>
            <person name="Heitman J."/>
            <person name="Hesse C."/>
            <person name="Hori C."/>
            <person name="Igarashi K."/>
            <person name="Jurgens J.A."/>
            <person name="Kallen N."/>
            <person name="Kersten P."/>
            <person name="Kohler A."/>
            <person name="Kuees U."/>
            <person name="Kumar T.K.A."/>
            <person name="Kuo A."/>
            <person name="LaButti K."/>
            <person name="Larrondo L.F."/>
            <person name="Lindquist E."/>
            <person name="Ling A."/>
            <person name="Lombard V."/>
            <person name="Lucas S."/>
            <person name="Lundell T."/>
            <person name="Martin R."/>
            <person name="McLaughlin D.J."/>
            <person name="Morgenstern I."/>
            <person name="Morin E."/>
            <person name="Murat C."/>
            <person name="Nagy L.G."/>
            <person name="Nolan M."/>
            <person name="Ohm R.A."/>
            <person name="Patyshakuliyeva A."/>
            <person name="Rokas A."/>
            <person name="Ruiz-Duenas F.J."/>
            <person name="Sabat G."/>
            <person name="Salamov A."/>
            <person name="Samejima M."/>
            <person name="Schmutz J."/>
            <person name="Slot J.C."/>
            <person name="St John F."/>
            <person name="Stenlid J."/>
            <person name="Sun H."/>
            <person name="Sun S."/>
            <person name="Syed K."/>
            <person name="Tsang A."/>
            <person name="Wiebenga A."/>
            <person name="Young D."/>
            <person name="Pisabarro A."/>
            <person name="Eastwood D.C."/>
            <person name="Martin F."/>
            <person name="Cullen D."/>
            <person name="Grigoriev I.V."/>
            <person name="Hibbett D.S."/>
        </authorList>
    </citation>
    <scope>NUCLEOTIDE SEQUENCE [LARGE SCALE GENOMIC DNA]</scope>
    <source>
        <strain evidence="8 9">ATCC 11539</strain>
    </source>
</reference>
<dbReference type="CDD" id="cd14498">
    <property type="entry name" value="DSP"/>
    <property type="match status" value="1"/>
</dbReference>
<organism evidence="8 9">
    <name type="scientific">Gloeophyllum trabeum (strain ATCC 11539 / FP-39264 / Madison 617)</name>
    <name type="common">Brown rot fungus</name>
    <dbReference type="NCBI Taxonomy" id="670483"/>
    <lineage>
        <taxon>Eukaryota</taxon>
        <taxon>Fungi</taxon>
        <taxon>Dikarya</taxon>
        <taxon>Basidiomycota</taxon>
        <taxon>Agaricomycotina</taxon>
        <taxon>Agaricomycetes</taxon>
        <taxon>Gloeophyllales</taxon>
        <taxon>Gloeophyllaceae</taxon>
        <taxon>Gloeophyllum</taxon>
    </lineage>
</organism>
<dbReference type="OrthoDB" id="273181at2759"/>
<dbReference type="SMART" id="SM00195">
    <property type="entry name" value="DSPc"/>
    <property type="match status" value="1"/>
</dbReference>
<dbReference type="PROSITE" id="PS50056">
    <property type="entry name" value="TYR_PHOSPHATASE_2"/>
    <property type="match status" value="1"/>
</dbReference>
<dbReference type="GO" id="GO:0043409">
    <property type="term" value="P:negative regulation of MAPK cascade"/>
    <property type="evidence" value="ECO:0007669"/>
    <property type="project" value="TreeGrafter"/>
</dbReference>
<gene>
    <name evidence="8" type="ORF">GLOTRDRAFT_106499</name>
</gene>
<feature type="region of interest" description="Disordered" evidence="5">
    <location>
        <begin position="178"/>
        <end position="211"/>
    </location>
</feature>
<evidence type="ECO:0000256" key="1">
    <source>
        <dbReference type="ARBA" id="ARBA00008601"/>
    </source>
</evidence>
<dbReference type="PROSITE" id="PS00383">
    <property type="entry name" value="TYR_PHOSPHATASE_1"/>
    <property type="match status" value="1"/>
</dbReference>
<keyword evidence="3" id="KW-0378">Hydrolase</keyword>
<feature type="domain" description="Tyrosine specific protein phosphatases" evidence="7">
    <location>
        <begin position="94"/>
        <end position="152"/>
    </location>
</feature>
<dbReference type="PANTHER" id="PTHR10159">
    <property type="entry name" value="DUAL SPECIFICITY PROTEIN PHOSPHATASE"/>
    <property type="match status" value="1"/>
</dbReference>
<feature type="domain" description="Tyrosine-protein phosphatase" evidence="6">
    <location>
        <begin position="31"/>
        <end position="173"/>
    </location>
</feature>
<dbReference type="GO" id="GO:0005737">
    <property type="term" value="C:cytoplasm"/>
    <property type="evidence" value="ECO:0007669"/>
    <property type="project" value="TreeGrafter"/>
</dbReference>
<dbReference type="PROSITE" id="PS50054">
    <property type="entry name" value="TYR_PHOSPHATASE_DUAL"/>
    <property type="match status" value="1"/>
</dbReference>
<dbReference type="HOGENOM" id="CLU_027074_11_1_1"/>
<dbReference type="InterPro" id="IPR029021">
    <property type="entry name" value="Prot-tyrosine_phosphatase-like"/>
</dbReference>
<dbReference type="GO" id="GO:0017017">
    <property type="term" value="F:MAP kinase tyrosine/serine/threonine phosphatase activity"/>
    <property type="evidence" value="ECO:0007669"/>
    <property type="project" value="TreeGrafter"/>
</dbReference>
<name>S7RPU9_GLOTA</name>
<dbReference type="GO" id="GO:0008330">
    <property type="term" value="F:protein tyrosine/threonine phosphatase activity"/>
    <property type="evidence" value="ECO:0007669"/>
    <property type="project" value="TreeGrafter"/>
</dbReference>
<evidence type="ECO:0000313" key="8">
    <source>
        <dbReference type="EMBL" id="EPQ54914.1"/>
    </source>
</evidence>
<dbReference type="InterPro" id="IPR020422">
    <property type="entry name" value="TYR_PHOSPHATASE_DUAL_dom"/>
</dbReference>
<dbReference type="PANTHER" id="PTHR10159:SF519">
    <property type="entry name" value="DUAL SPECIFICITY PROTEIN PHOSPHATASE MPK3"/>
    <property type="match status" value="1"/>
</dbReference>
<dbReference type="InterPro" id="IPR000340">
    <property type="entry name" value="Dual-sp_phosphatase_cat-dom"/>
</dbReference>
<dbReference type="InterPro" id="IPR016130">
    <property type="entry name" value="Tyr_Pase_AS"/>
</dbReference>
<dbReference type="KEGG" id="gtr:GLOTRDRAFT_106499"/>
<evidence type="ECO:0000259" key="6">
    <source>
        <dbReference type="PROSITE" id="PS50054"/>
    </source>
</evidence>
<comment type="similarity">
    <text evidence="1">Belongs to the protein-tyrosine phosphatase family. Non-receptor class dual specificity subfamily.</text>
</comment>
<dbReference type="RefSeq" id="XP_007867134.1">
    <property type="nucleotide sequence ID" value="XM_007868943.1"/>
</dbReference>
<dbReference type="GO" id="GO:0033550">
    <property type="term" value="F:MAP kinase tyrosine phosphatase activity"/>
    <property type="evidence" value="ECO:0007669"/>
    <property type="project" value="TreeGrafter"/>
</dbReference>
<evidence type="ECO:0000256" key="4">
    <source>
        <dbReference type="ARBA" id="ARBA00022912"/>
    </source>
</evidence>
<dbReference type="EMBL" id="KB469303">
    <property type="protein sequence ID" value="EPQ54914.1"/>
    <property type="molecule type" value="Genomic_DNA"/>
</dbReference>
<dbReference type="OMA" id="TVRWIDD"/>
<sequence>MINFDGLSPEVMEAMCTPMHLILPPASLPASPTSHTGALYLGSLAASIDKELLRTHRISYLVQVLDAPWLPSPFDGIRCHRIDILDLPGADLKSHLAEACDVIDGAIARGENVLVHCQQGVSRSAAIVIAYLISRHNMSFDAAHELVRKKRPCIKPNAGFVSCLREWEGMWRRRGAVQSSGAHGSGYAQPSSYGSGDAPQRQPMRRTMSSR</sequence>
<evidence type="ECO:0000259" key="7">
    <source>
        <dbReference type="PROSITE" id="PS50056"/>
    </source>
</evidence>
<protein>
    <recommendedName>
        <fullName evidence="2">protein-tyrosine-phosphatase</fullName>
        <ecNumber evidence="2">3.1.3.48</ecNumber>
    </recommendedName>
</protein>
<dbReference type="EC" id="3.1.3.48" evidence="2"/>
<evidence type="ECO:0000256" key="2">
    <source>
        <dbReference type="ARBA" id="ARBA00013064"/>
    </source>
</evidence>